<dbReference type="Proteomes" id="UP000000271">
    <property type="component" value="Chromosome"/>
</dbReference>
<keyword evidence="3" id="KW-1185">Reference proteome</keyword>
<keyword evidence="1" id="KW-0812">Transmembrane</keyword>
<keyword evidence="1" id="KW-0472">Membrane</keyword>
<sequence>MQITQLSKKELVLAAIGYLAIPIAVLYGLDAWVNFLSNNGVTWSMIIFPFFASVAIICISTFAKERKKRKHTSQLS</sequence>
<dbReference type="KEGG" id="bse:Bsel_2958"/>
<keyword evidence="1" id="KW-1133">Transmembrane helix</keyword>
<gene>
    <name evidence="2" type="ordered locus">Bsel_2958</name>
</gene>
<accession>D6XZU2</accession>
<dbReference type="EMBL" id="CP001791">
    <property type="protein sequence ID" value="ADI00444.1"/>
    <property type="molecule type" value="Genomic_DNA"/>
</dbReference>
<feature type="transmembrane region" description="Helical" evidence="1">
    <location>
        <begin position="41"/>
        <end position="63"/>
    </location>
</feature>
<name>D6XZU2_BACIE</name>
<evidence type="ECO:0000256" key="1">
    <source>
        <dbReference type="SAM" id="Phobius"/>
    </source>
</evidence>
<evidence type="ECO:0000313" key="2">
    <source>
        <dbReference type="EMBL" id="ADI00444.1"/>
    </source>
</evidence>
<reference evidence="2" key="1">
    <citation type="submission" date="2009-10" db="EMBL/GenBank/DDBJ databases">
        <title>Complete sequence of Bacillus selenitireducens MLS10.</title>
        <authorList>
            <consortium name="US DOE Joint Genome Institute"/>
            <person name="Lucas S."/>
            <person name="Copeland A."/>
            <person name="Lapidus A."/>
            <person name="Glavina del Rio T."/>
            <person name="Dalin E."/>
            <person name="Tice H."/>
            <person name="Bruce D."/>
            <person name="Goodwin L."/>
            <person name="Pitluck S."/>
            <person name="Sims D."/>
            <person name="Brettin T."/>
            <person name="Detter J.C."/>
            <person name="Han C."/>
            <person name="Larimer F."/>
            <person name="Land M."/>
            <person name="Hauser L."/>
            <person name="Kyrpides N."/>
            <person name="Ovchinnikova G."/>
            <person name="Stolz J."/>
        </authorList>
    </citation>
    <scope>NUCLEOTIDE SEQUENCE [LARGE SCALE GENOMIC DNA]</scope>
    <source>
        <strain evidence="2">MLS10</strain>
    </source>
</reference>
<feature type="transmembrane region" description="Helical" evidence="1">
    <location>
        <begin position="12"/>
        <end position="29"/>
    </location>
</feature>
<evidence type="ECO:0000313" key="3">
    <source>
        <dbReference type="Proteomes" id="UP000000271"/>
    </source>
</evidence>
<protein>
    <submittedName>
        <fullName evidence="2">Uncharacterized protein</fullName>
    </submittedName>
</protein>
<dbReference type="STRING" id="439292.Bsel_2958"/>
<dbReference type="AlphaFoldDB" id="D6XZU2"/>
<dbReference type="HOGENOM" id="CLU_2646913_0_0_9"/>
<proteinExistence type="predicted"/>
<organism evidence="2 3">
    <name type="scientific">Bacillus selenitireducens (strain ATCC 700615 / DSM 15326 / MLS10)</name>
    <dbReference type="NCBI Taxonomy" id="439292"/>
    <lineage>
        <taxon>Bacteria</taxon>
        <taxon>Bacillati</taxon>
        <taxon>Bacillota</taxon>
        <taxon>Bacilli</taxon>
        <taxon>Bacillales</taxon>
        <taxon>Bacillaceae</taxon>
        <taxon>Salisediminibacterium</taxon>
    </lineage>
</organism>
<dbReference type="RefSeq" id="WP_013173854.1">
    <property type="nucleotide sequence ID" value="NC_014219.1"/>
</dbReference>